<sequence>MKHIGSFSWRNCVILRLMNTKPHRIIVVDDDPELRALLKRFLTEHGFETRAVDGGAALERELTRNPPDAIVLDLMMPGEDGLAVCRRLRAQGTLTPIVMLTARGDPIDRIVGLETGADDYLGKPFEPRELVARLNAVLRRTRSAGQRMTEPEFRVGLLEINMAEMSVRKSGEVIKLSGREFALLAALAQSAGHPLTRAQLIDRAFGRDAEVSDRAIDVQITRLRRAIEDRSDAPDLIKTVRGIGYVFAARHD</sequence>
<dbReference type="GO" id="GO:0000976">
    <property type="term" value="F:transcription cis-regulatory region binding"/>
    <property type="evidence" value="ECO:0007669"/>
    <property type="project" value="TreeGrafter"/>
</dbReference>
<evidence type="ECO:0000259" key="9">
    <source>
        <dbReference type="PROSITE" id="PS51755"/>
    </source>
</evidence>
<dbReference type="GO" id="GO:0032993">
    <property type="term" value="C:protein-DNA complex"/>
    <property type="evidence" value="ECO:0007669"/>
    <property type="project" value="TreeGrafter"/>
</dbReference>
<dbReference type="InterPro" id="IPR011006">
    <property type="entry name" value="CheY-like_superfamily"/>
</dbReference>
<dbReference type="SMART" id="SM00448">
    <property type="entry name" value="REC"/>
    <property type="match status" value="1"/>
</dbReference>
<evidence type="ECO:0000256" key="1">
    <source>
        <dbReference type="ARBA" id="ARBA00022553"/>
    </source>
</evidence>
<gene>
    <name evidence="10" type="primary">ompR_1</name>
    <name evidence="10" type="ORF">PFRI_02230</name>
</gene>
<dbReference type="InterPro" id="IPR001867">
    <property type="entry name" value="OmpR/PhoB-type_DNA-bd"/>
</dbReference>
<feature type="DNA-binding region" description="OmpR/PhoB-type" evidence="7">
    <location>
        <begin position="150"/>
        <end position="249"/>
    </location>
</feature>
<feature type="domain" description="OmpR/PhoB-type" evidence="9">
    <location>
        <begin position="150"/>
        <end position="249"/>
    </location>
</feature>
<protein>
    <submittedName>
        <fullName evidence="10">Transcriptional regulatory protein OmpR</fullName>
    </submittedName>
</protein>
<evidence type="ECO:0000256" key="6">
    <source>
        <dbReference type="PROSITE-ProRule" id="PRU00169"/>
    </source>
</evidence>
<dbReference type="PROSITE" id="PS50110">
    <property type="entry name" value="RESPONSE_REGULATORY"/>
    <property type="match status" value="1"/>
</dbReference>
<feature type="domain" description="Response regulatory" evidence="8">
    <location>
        <begin position="24"/>
        <end position="138"/>
    </location>
</feature>
<dbReference type="InterPro" id="IPR016032">
    <property type="entry name" value="Sig_transdc_resp-reg_C-effctor"/>
</dbReference>
<dbReference type="FunFam" id="3.40.50.2300:FF:000001">
    <property type="entry name" value="DNA-binding response regulator PhoB"/>
    <property type="match status" value="1"/>
</dbReference>
<evidence type="ECO:0000313" key="10">
    <source>
        <dbReference type="EMBL" id="OJI95531.1"/>
    </source>
</evidence>
<keyword evidence="3" id="KW-0805">Transcription regulation</keyword>
<dbReference type="SUPFAM" id="SSF46894">
    <property type="entry name" value="C-terminal effector domain of the bipartite response regulators"/>
    <property type="match status" value="1"/>
</dbReference>
<evidence type="ECO:0000313" key="11">
    <source>
        <dbReference type="Proteomes" id="UP000184514"/>
    </source>
</evidence>
<comment type="caution">
    <text evidence="10">The sequence shown here is derived from an EMBL/GenBank/DDBJ whole genome shotgun (WGS) entry which is preliminary data.</text>
</comment>
<feature type="modified residue" description="4-aspartylphosphate" evidence="6">
    <location>
        <position position="73"/>
    </location>
</feature>
<dbReference type="InterPro" id="IPR036388">
    <property type="entry name" value="WH-like_DNA-bd_sf"/>
</dbReference>
<dbReference type="Pfam" id="PF00486">
    <property type="entry name" value="Trans_reg_C"/>
    <property type="match status" value="1"/>
</dbReference>
<dbReference type="STRING" id="696762.PFRI_02230"/>
<evidence type="ECO:0000256" key="4">
    <source>
        <dbReference type="ARBA" id="ARBA00023125"/>
    </source>
</evidence>
<dbReference type="SMART" id="SM00862">
    <property type="entry name" value="Trans_reg_C"/>
    <property type="match status" value="1"/>
</dbReference>
<name>A0A1L9P212_9RHOB</name>
<keyword evidence="5" id="KW-0804">Transcription</keyword>
<dbReference type="Pfam" id="PF00072">
    <property type="entry name" value="Response_reg"/>
    <property type="match status" value="1"/>
</dbReference>
<keyword evidence="11" id="KW-1185">Reference proteome</keyword>
<organism evidence="10 11">
    <name type="scientific">Planktotalea frisia</name>
    <dbReference type="NCBI Taxonomy" id="696762"/>
    <lineage>
        <taxon>Bacteria</taxon>
        <taxon>Pseudomonadati</taxon>
        <taxon>Pseudomonadota</taxon>
        <taxon>Alphaproteobacteria</taxon>
        <taxon>Rhodobacterales</taxon>
        <taxon>Paracoccaceae</taxon>
        <taxon>Planktotalea</taxon>
    </lineage>
</organism>
<evidence type="ECO:0000259" key="8">
    <source>
        <dbReference type="PROSITE" id="PS50110"/>
    </source>
</evidence>
<dbReference type="Proteomes" id="UP000184514">
    <property type="component" value="Unassembled WGS sequence"/>
</dbReference>
<dbReference type="PANTHER" id="PTHR48111:SF4">
    <property type="entry name" value="DNA-BINDING DUAL TRANSCRIPTIONAL REGULATOR OMPR"/>
    <property type="match status" value="1"/>
</dbReference>
<dbReference type="EMBL" id="MLCB01000018">
    <property type="protein sequence ID" value="OJI95531.1"/>
    <property type="molecule type" value="Genomic_DNA"/>
</dbReference>
<accession>A0A1L9P212</accession>
<keyword evidence="1 6" id="KW-0597">Phosphoprotein</keyword>
<dbReference type="Gene3D" id="3.40.50.2300">
    <property type="match status" value="1"/>
</dbReference>
<keyword evidence="2" id="KW-0902">Two-component regulatory system</keyword>
<dbReference type="GO" id="GO:0005829">
    <property type="term" value="C:cytosol"/>
    <property type="evidence" value="ECO:0007669"/>
    <property type="project" value="TreeGrafter"/>
</dbReference>
<dbReference type="Gene3D" id="1.10.10.10">
    <property type="entry name" value="Winged helix-like DNA-binding domain superfamily/Winged helix DNA-binding domain"/>
    <property type="match status" value="1"/>
</dbReference>
<dbReference type="Gene3D" id="6.10.250.690">
    <property type="match status" value="1"/>
</dbReference>
<dbReference type="GO" id="GO:0000156">
    <property type="term" value="F:phosphorelay response regulator activity"/>
    <property type="evidence" value="ECO:0007669"/>
    <property type="project" value="TreeGrafter"/>
</dbReference>
<dbReference type="CDD" id="cd00383">
    <property type="entry name" value="trans_reg_C"/>
    <property type="match status" value="1"/>
</dbReference>
<dbReference type="PROSITE" id="PS51755">
    <property type="entry name" value="OMPR_PHOB"/>
    <property type="match status" value="1"/>
</dbReference>
<dbReference type="PANTHER" id="PTHR48111">
    <property type="entry name" value="REGULATOR OF RPOS"/>
    <property type="match status" value="1"/>
</dbReference>
<dbReference type="AlphaFoldDB" id="A0A1L9P212"/>
<dbReference type="SUPFAM" id="SSF52172">
    <property type="entry name" value="CheY-like"/>
    <property type="match status" value="1"/>
</dbReference>
<dbReference type="InterPro" id="IPR039420">
    <property type="entry name" value="WalR-like"/>
</dbReference>
<dbReference type="InterPro" id="IPR001789">
    <property type="entry name" value="Sig_transdc_resp-reg_receiver"/>
</dbReference>
<reference evidence="10 11" key="1">
    <citation type="submission" date="2016-10" db="EMBL/GenBank/DDBJ databases">
        <title>Genome sequence of Planktotalea frisia SH6-1.</title>
        <authorList>
            <person name="Poehlein A."/>
            <person name="Bakenhus I."/>
            <person name="Voget S."/>
            <person name="Brinkhoff T."/>
            <person name="Simon M."/>
        </authorList>
    </citation>
    <scope>NUCLEOTIDE SEQUENCE [LARGE SCALE GENOMIC DNA]</scope>
    <source>
        <strain evidence="10 11">SH6-1</strain>
    </source>
</reference>
<evidence type="ECO:0000256" key="7">
    <source>
        <dbReference type="PROSITE-ProRule" id="PRU01091"/>
    </source>
</evidence>
<proteinExistence type="predicted"/>
<evidence type="ECO:0000256" key="2">
    <source>
        <dbReference type="ARBA" id="ARBA00023012"/>
    </source>
</evidence>
<keyword evidence="4 7" id="KW-0238">DNA-binding</keyword>
<evidence type="ECO:0000256" key="3">
    <source>
        <dbReference type="ARBA" id="ARBA00023015"/>
    </source>
</evidence>
<evidence type="ECO:0000256" key="5">
    <source>
        <dbReference type="ARBA" id="ARBA00023163"/>
    </source>
</evidence>
<dbReference type="GO" id="GO:0006355">
    <property type="term" value="P:regulation of DNA-templated transcription"/>
    <property type="evidence" value="ECO:0007669"/>
    <property type="project" value="InterPro"/>
</dbReference>